<evidence type="ECO:0000256" key="1">
    <source>
        <dbReference type="ARBA" id="ARBA00005894"/>
    </source>
</evidence>
<dbReference type="PANTHER" id="PTHR45839">
    <property type="match status" value="1"/>
</dbReference>
<sequence length="465" mass="52650">MNVRALEAELRRRLDEQGLADVNPRVVVVTRLIPEACGTTCNERVERIHSTEGAYILRIPFRDPNTGQVLRKWVSRFDLWPYVERFALDCERELRAELGGKPDLIIGNYSDGNLVASLLAHRMFVTQCNIAHALEKTKYQDADIKWADLDPTYHFSCQFLADLVAMNHADFIITSTYQEIAGNETLVGQYESMKAFTMPKLFRVVEGIDIYDTKFNIVSPGADPDIYFPFSEAERRLTSLHGDMRELLFGSGEAPTAVSTLDDPSKPLLFSMARLDRVKNLTGLVEWYAHSERLRNVCNLVIVGGVIDACHTGDREEAAECEKMHRLIKEHNLRGSLRWVVAQKNRVRNGELYRFIADTRGAFVQPALYEAFGLTVVEAMTCGLPTFATAHGGPSEIIRHGRSGFHIDPYHGEQAANLMADFFERCAADPSAWDRVSQEGLARIRAHYTWEIYANRLLTLSSVYR</sequence>
<feature type="domain" description="Glycosyl transferase family 1" evidence="6">
    <location>
        <begin position="264"/>
        <end position="424"/>
    </location>
</feature>
<keyword evidence="3" id="KW-0328">Glycosyltransferase</keyword>
<reference evidence="8 9" key="1">
    <citation type="journal article" date="2013" name="BMC Genomics">
        <title>Reconstruction of the lipid metabolism for the microalga Monoraphidium neglectum from its genome sequence reveals characteristics suitable for biofuel production.</title>
        <authorList>
            <person name="Bogen C."/>
            <person name="Al-Dilaimi A."/>
            <person name="Albersmeier A."/>
            <person name="Wichmann J."/>
            <person name="Grundmann M."/>
            <person name="Rupp O."/>
            <person name="Lauersen K.J."/>
            <person name="Blifernez-Klassen O."/>
            <person name="Kalinowski J."/>
            <person name="Goesmann A."/>
            <person name="Mussgnug J.H."/>
            <person name="Kruse O."/>
        </authorList>
    </citation>
    <scope>NUCLEOTIDE SEQUENCE [LARGE SCALE GENOMIC DNA]</scope>
    <source>
        <strain evidence="8 9">SAG 48.87</strain>
    </source>
</reference>
<dbReference type="EC" id="2.4.1.13" evidence="2"/>
<name>A0A0D2MEI1_9CHLO</name>
<evidence type="ECO:0000259" key="7">
    <source>
        <dbReference type="Pfam" id="PF00862"/>
    </source>
</evidence>
<dbReference type="SUPFAM" id="SSF53756">
    <property type="entry name" value="UDP-Glycosyltransferase/glycogen phosphorylase"/>
    <property type="match status" value="1"/>
</dbReference>
<dbReference type="InterPro" id="IPR012820">
    <property type="entry name" value="Sucrose_synthase_pln/cyn"/>
</dbReference>
<comment type="catalytic activity">
    <reaction evidence="5">
        <text>an NDP-alpha-D-glucose + D-fructose = a ribonucleoside 5'-diphosphate + sucrose + H(+)</text>
        <dbReference type="Rhea" id="RHEA:16241"/>
        <dbReference type="ChEBI" id="CHEBI:15378"/>
        <dbReference type="ChEBI" id="CHEBI:17992"/>
        <dbReference type="ChEBI" id="CHEBI:37721"/>
        <dbReference type="ChEBI" id="CHEBI:57930"/>
        <dbReference type="ChEBI" id="CHEBI:76533"/>
        <dbReference type="EC" id="2.4.1.13"/>
    </reaction>
</comment>
<evidence type="ECO:0000313" key="9">
    <source>
        <dbReference type="Proteomes" id="UP000054498"/>
    </source>
</evidence>
<keyword evidence="9" id="KW-1185">Reference proteome</keyword>
<comment type="similarity">
    <text evidence="1">Belongs to the glycosyltransferase 1 family. Plant sucrose synthase subfamily.</text>
</comment>
<dbReference type="KEGG" id="mng:MNEG_8846"/>
<dbReference type="GO" id="GO:0016157">
    <property type="term" value="F:sucrose synthase activity"/>
    <property type="evidence" value="ECO:0007669"/>
    <property type="project" value="UniProtKB-EC"/>
</dbReference>
<dbReference type="OrthoDB" id="523592at2759"/>
<evidence type="ECO:0000313" key="8">
    <source>
        <dbReference type="EMBL" id="KIY99116.1"/>
    </source>
</evidence>
<gene>
    <name evidence="8" type="ORF">MNEG_8846</name>
</gene>
<evidence type="ECO:0000256" key="5">
    <source>
        <dbReference type="ARBA" id="ARBA00049030"/>
    </source>
</evidence>
<dbReference type="InterPro" id="IPR001296">
    <property type="entry name" value="Glyco_trans_1"/>
</dbReference>
<feature type="domain" description="Sucrose synthase first GT-B" evidence="7">
    <location>
        <begin position="2"/>
        <end position="249"/>
    </location>
</feature>
<dbReference type="InterPro" id="IPR000368">
    <property type="entry name" value="Sucrose_synth_GT-B1"/>
</dbReference>
<dbReference type="Gene3D" id="3.40.50.2000">
    <property type="entry name" value="Glycogen Phosphorylase B"/>
    <property type="match status" value="2"/>
</dbReference>
<keyword evidence="4" id="KW-0808">Transferase</keyword>
<dbReference type="RefSeq" id="XP_013898136.1">
    <property type="nucleotide sequence ID" value="XM_014042682.1"/>
</dbReference>
<accession>A0A0D2MEI1</accession>
<evidence type="ECO:0000256" key="2">
    <source>
        <dbReference type="ARBA" id="ARBA00012540"/>
    </source>
</evidence>
<dbReference type="GO" id="GO:0005985">
    <property type="term" value="P:sucrose metabolic process"/>
    <property type="evidence" value="ECO:0007669"/>
    <property type="project" value="InterPro"/>
</dbReference>
<dbReference type="PANTHER" id="PTHR45839:SF7">
    <property type="entry name" value="SUCROSE SYNTHASE 1"/>
    <property type="match status" value="1"/>
</dbReference>
<evidence type="ECO:0000259" key="6">
    <source>
        <dbReference type="Pfam" id="PF00534"/>
    </source>
</evidence>
<dbReference type="Pfam" id="PF00862">
    <property type="entry name" value="GT-B_Sucrose_synth"/>
    <property type="match status" value="1"/>
</dbReference>
<evidence type="ECO:0000256" key="4">
    <source>
        <dbReference type="ARBA" id="ARBA00022679"/>
    </source>
</evidence>
<evidence type="ECO:0000256" key="3">
    <source>
        <dbReference type="ARBA" id="ARBA00022676"/>
    </source>
</evidence>
<dbReference type="EMBL" id="KK101950">
    <property type="protein sequence ID" value="KIY99116.1"/>
    <property type="molecule type" value="Genomic_DNA"/>
</dbReference>
<dbReference type="STRING" id="145388.A0A0D2MEI1"/>
<dbReference type="GeneID" id="25741721"/>
<proteinExistence type="inferred from homology"/>
<dbReference type="Proteomes" id="UP000054498">
    <property type="component" value="Unassembled WGS sequence"/>
</dbReference>
<dbReference type="Pfam" id="PF00534">
    <property type="entry name" value="Glycos_transf_1"/>
    <property type="match status" value="1"/>
</dbReference>
<protein>
    <recommendedName>
        <fullName evidence="2">sucrose synthase</fullName>
        <ecNumber evidence="2">2.4.1.13</ecNumber>
    </recommendedName>
</protein>
<organism evidence="8 9">
    <name type="scientific">Monoraphidium neglectum</name>
    <dbReference type="NCBI Taxonomy" id="145388"/>
    <lineage>
        <taxon>Eukaryota</taxon>
        <taxon>Viridiplantae</taxon>
        <taxon>Chlorophyta</taxon>
        <taxon>core chlorophytes</taxon>
        <taxon>Chlorophyceae</taxon>
        <taxon>CS clade</taxon>
        <taxon>Sphaeropleales</taxon>
        <taxon>Selenastraceae</taxon>
        <taxon>Monoraphidium</taxon>
    </lineage>
</organism>
<dbReference type="AlphaFoldDB" id="A0A0D2MEI1"/>